<keyword evidence="3" id="KW-0732">Signal</keyword>
<feature type="compositionally biased region" description="Acidic residues" evidence="2">
    <location>
        <begin position="511"/>
        <end position="522"/>
    </location>
</feature>
<proteinExistence type="predicted"/>
<dbReference type="Pfam" id="PF01145">
    <property type="entry name" value="Band_7"/>
    <property type="match status" value="1"/>
</dbReference>
<name>A0A3N1DCU0_9ACTN</name>
<organism evidence="5 6">
    <name type="scientific">Actinocorallia herbida</name>
    <dbReference type="NCBI Taxonomy" id="58109"/>
    <lineage>
        <taxon>Bacteria</taxon>
        <taxon>Bacillati</taxon>
        <taxon>Actinomycetota</taxon>
        <taxon>Actinomycetes</taxon>
        <taxon>Streptosporangiales</taxon>
        <taxon>Thermomonosporaceae</taxon>
        <taxon>Actinocorallia</taxon>
    </lineage>
</organism>
<dbReference type="EMBL" id="RJKE01000001">
    <property type="protein sequence ID" value="ROO91342.1"/>
    <property type="molecule type" value="Genomic_DNA"/>
</dbReference>
<evidence type="ECO:0000313" key="6">
    <source>
        <dbReference type="Proteomes" id="UP000272400"/>
    </source>
</evidence>
<evidence type="ECO:0000313" key="5">
    <source>
        <dbReference type="EMBL" id="ROO91342.1"/>
    </source>
</evidence>
<keyword evidence="6" id="KW-1185">Reference proteome</keyword>
<sequence length="522" mass="57605">MIVFLALLVLAFAAAAVVTGTRTVPDGHVGLVVRRFGIRSNRDDPRVSHLDGPGPQAGILNENTRTWLPWGLYDVRFVPQTYVPIGTVGLVVAKAGAQRPPHEPLAAYVECDRFQDGARFLAGGGQRGPQLEVLTSGHYAINPFIFDVLTVETLGGEEREGIVAADLREVDVKVGETGVVITRLGQRPPGDWNETGRGVGGHWGFQLPWRFLEGGGQVGVQSETLDEGGTYAINPWFAHVVKIPSRVLVLQWTAERRSADNLDASLDQIVLDVQGHTVRMSLKQTLRIPPEAAPRLVRRFGDLGGGASARAAAGRIPVQQFVEKELGAAVVGYFRGIAATYRIQEFITRYNEVGLELKDHVRQALGPTGVIALETTLEEFECDEPEVNRMRREIALVAEKRRKEEALTELLNLRRDNERIIVDIEAQKLRLRDEENRVSHDEQRRLIELFGKEHVQLERVLALLADIPVPDVVMGDATGLGSGIPLANIKDLVLNLARRANHTVDPHPDYTELEATELEDET</sequence>
<keyword evidence="1" id="KW-0175">Coiled coil</keyword>
<gene>
    <name evidence="5" type="ORF">EDD29_9096</name>
</gene>
<accession>A0A3N1DCU0</accession>
<feature type="domain" description="Band 7" evidence="4">
    <location>
        <begin position="219"/>
        <end position="400"/>
    </location>
</feature>
<feature type="chain" id="PRO_5039246596" evidence="3">
    <location>
        <begin position="17"/>
        <end position="522"/>
    </location>
</feature>
<feature type="coiled-coil region" evidence="1">
    <location>
        <begin position="396"/>
        <end position="444"/>
    </location>
</feature>
<protein>
    <submittedName>
        <fullName evidence="5">SPFH domain/Band 7 family protein</fullName>
    </submittedName>
</protein>
<dbReference type="InterPro" id="IPR001107">
    <property type="entry name" value="Band_7"/>
</dbReference>
<evidence type="ECO:0000256" key="1">
    <source>
        <dbReference type="SAM" id="Coils"/>
    </source>
</evidence>
<dbReference type="Proteomes" id="UP000272400">
    <property type="component" value="Unassembled WGS sequence"/>
</dbReference>
<evidence type="ECO:0000256" key="2">
    <source>
        <dbReference type="SAM" id="MobiDB-lite"/>
    </source>
</evidence>
<feature type="signal peptide" evidence="3">
    <location>
        <begin position="1"/>
        <end position="16"/>
    </location>
</feature>
<evidence type="ECO:0000259" key="4">
    <source>
        <dbReference type="Pfam" id="PF01145"/>
    </source>
</evidence>
<comment type="caution">
    <text evidence="5">The sequence shown here is derived from an EMBL/GenBank/DDBJ whole genome shotgun (WGS) entry which is preliminary data.</text>
</comment>
<evidence type="ECO:0000256" key="3">
    <source>
        <dbReference type="SAM" id="SignalP"/>
    </source>
</evidence>
<reference evidence="5 6" key="1">
    <citation type="submission" date="2018-11" db="EMBL/GenBank/DDBJ databases">
        <title>Sequencing the genomes of 1000 actinobacteria strains.</title>
        <authorList>
            <person name="Klenk H.-P."/>
        </authorList>
    </citation>
    <scope>NUCLEOTIDE SEQUENCE [LARGE SCALE GENOMIC DNA]</scope>
    <source>
        <strain evidence="5 6">DSM 44254</strain>
    </source>
</reference>
<dbReference type="AlphaFoldDB" id="A0A3N1DCU0"/>
<feature type="region of interest" description="Disordered" evidence="2">
    <location>
        <begin position="503"/>
        <end position="522"/>
    </location>
</feature>